<name>A0A7S2RKJ7_9STRA</name>
<dbReference type="PIRSF" id="PIRSF000077">
    <property type="entry name" value="Thioredoxin"/>
    <property type="match status" value="1"/>
</dbReference>
<keyword evidence="4" id="KW-0676">Redox-active center</keyword>
<dbReference type="PROSITE" id="PS00194">
    <property type="entry name" value="THIOREDOXIN_1"/>
    <property type="match status" value="1"/>
</dbReference>
<keyword evidence="1 4" id="KW-1015">Disulfide bond</keyword>
<reference evidence="6" key="1">
    <citation type="submission" date="2021-01" db="EMBL/GenBank/DDBJ databases">
        <authorList>
            <person name="Corre E."/>
            <person name="Pelletier E."/>
            <person name="Niang G."/>
            <person name="Scheremetjew M."/>
            <person name="Finn R."/>
            <person name="Kale V."/>
            <person name="Holt S."/>
            <person name="Cochrane G."/>
            <person name="Meng A."/>
            <person name="Brown T."/>
            <person name="Cohen L."/>
        </authorList>
    </citation>
    <scope>NUCLEOTIDE SEQUENCE</scope>
    <source>
        <strain evidence="6">NY070348D</strain>
    </source>
</reference>
<gene>
    <name evidence="6" type="ORF">QSP1433_LOCUS4467</name>
</gene>
<evidence type="ECO:0000256" key="4">
    <source>
        <dbReference type="PIRSR" id="PIRSR000077-4"/>
    </source>
</evidence>
<feature type="site" description="Contributes to redox potential value" evidence="3">
    <location>
        <position position="32"/>
    </location>
</feature>
<sequence>MSVISIQSKEQFAELSKNNKIVVVDFTASWCGPCKQVKPVFAQLAKEHSKEGVVVFVSVDVDDQDDLAQEWKVEAMPTFVVIKDGEEAKRQQGASPQFFDDIKQYF</sequence>
<organism evidence="6">
    <name type="scientific">Mucochytrium quahogii</name>
    <dbReference type="NCBI Taxonomy" id="96639"/>
    <lineage>
        <taxon>Eukaryota</taxon>
        <taxon>Sar</taxon>
        <taxon>Stramenopiles</taxon>
        <taxon>Bigyra</taxon>
        <taxon>Labyrinthulomycetes</taxon>
        <taxon>Thraustochytrida</taxon>
        <taxon>Thraustochytriidae</taxon>
        <taxon>Mucochytrium</taxon>
    </lineage>
</organism>
<feature type="domain" description="Thioredoxin" evidence="5">
    <location>
        <begin position="1"/>
        <end position="106"/>
    </location>
</feature>
<proteinExistence type="inferred from homology"/>
<evidence type="ECO:0000256" key="3">
    <source>
        <dbReference type="PIRSR" id="PIRSR000077-1"/>
    </source>
</evidence>
<evidence type="ECO:0000256" key="2">
    <source>
        <dbReference type="PIRNR" id="PIRNR000077"/>
    </source>
</evidence>
<dbReference type="EMBL" id="HBHK01007300">
    <property type="protein sequence ID" value="CAD9673828.1"/>
    <property type="molecule type" value="Transcribed_RNA"/>
</dbReference>
<dbReference type="PROSITE" id="PS51352">
    <property type="entry name" value="THIOREDOXIN_2"/>
    <property type="match status" value="1"/>
</dbReference>
<dbReference type="SUPFAM" id="SSF52833">
    <property type="entry name" value="Thioredoxin-like"/>
    <property type="match status" value="1"/>
</dbReference>
<dbReference type="InterPro" id="IPR013766">
    <property type="entry name" value="Thioredoxin_domain"/>
</dbReference>
<dbReference type="AlphaFoldDB" id="A0A7S2RKJ7"/>
<dbReference type="GO" id="GO:0015035">
    <property type="term" value="F:protein-disulfide reductase activity"/>
    <property type="evidence" value="ECO:0007669"/>
    <property type="project" value="InterPro"/>
</dbReference>
<dbReference type="PRINTS" id="PR00421">
    <property type="entry name" value="THIOREDOXIN"/>
</dbReference>
<feature type="active site" description="Nucleophile" evidence="3">
    <location>
        <position position="34"/>
    </location>
</feature>
<evidence type="ECO:0000313" key="6">
    <source>
        <dbReference type="EMBL" id="CAD9673828.1"/>
    </source>
</evidence>
<dbReference type="Pfam" id="PF00085">
    <property type="entry name" value="Thioredoxin"/>
    <property type="match status" value="1"/>
</dbReference>
<dbReference type="InterPro" id="IPR036249">
    <property type="entry name" value="Thioredoxin-like_sf"/>
</dbReference>
<protein>
    <recommendedName>
        <fullName evidence="2">Thioredoxin</fullName>
    </recommendedName>
</protein>
<dbReference type="Gene3D" id="3.40.30.10">
    <property type="entry name" value="Glutaredoxin"/>
    <property type="match status" value="1"/>
</dbReference>
<feature type="site" description="Deprotonates C-terminal active site Cys" evidence="3">
    <location>
        <position position="25"/>
    </location>
</feature>
<comment type="similarity">
    <text evidence="2">Belongs to the thioredoxin family.</text>
</comment>
<feature type="active site" description="Nucleophile" evidence="3">
    <location>
        <position position="31"/>
    </location>
</feature>
<feature type="site" description="Contributes to redox potential value" evidence="3">
    <location>
        <position position="33"/>
    </location>
</feature>
<dbReference type="InterPro" id="IPR017937">
    <property type="entry name" value="Thioredoxin_CS"/>
</dbReference>
<evidence type="ECO:0000256" key="1">
    <source>
        <dbReference type="ARBA" id="ARBA00023157"/>
    </source>
</evidence>
<dbReference type="PANTHER" id="PTHR46115">
    <property type="entry name" value="THIOREDOXIN-LIKE PROTEIN 1"/>
    <property type="match status" value="1"/>
</dbReference>
<dbReference type="InterPro" id="IPR005746">
    <property type="entry name" value="Thioredoxin"/>
</dbReference>
<feature type="disulfide bond" description="Redox-active" evidence="4">
    <location>
        <begin position="31"/>
        <end position="34"/>
    </location>
</feature>
<evidence type="ECO:0000259" key="5">
    <source>
        <dbReference type="PROSITE" id="PS51352"/>
    </source>
</evidence>
<accession>A0A7S2RKJ7</accession>
<dbReference type="CDD" id="cd02947">
    <property type="entry name" value="TRX_family"/>
    <property type="match status" value="1"/>
</dbReference>